<evidence type="ECO:0000313" key="3">
    <source>
        <dbReference type="Proteomes" id="UP001590951"/>
    </source>
</evidence>
<comment type="caution">
    <text evidence="2">The sequence shown here is derived from an EMBL/GenBank/DDBJ whole genome shotgun (WGS) entry which is preliminary data.</text>
</comment>
<feature type="region of interest" description="Disordered" evidence="1">
    <location>
        <begin position="1"/>
        <end position="38"/>
    </location>
</feature>
<evidence type="ECO:0000256" key="1">
    <source>
        <dbReference type="SAM" id="MobiDB-lite"/>
    </source>
</evidence>
<organism evidence="2 3">
    <name type="scientific">Lepraria finkii</name>
    <dbReference type="NCBI Taxonomy" id="1340010"/>
    <lineage>
        <taxon>Eukaryota</taxon>
        <taxon>Fungi</taxon>
        <taxon>Dikarya</taxon>
        <taxon>Ascomycota</taxon>
        <taxon>Pezizomycotina</taxon>
        <taxon>Lecanoromycetes</taxon>
        <taxon>OSLEUM clade</taxon>
        <taxon>Lecanoromycetidae</taxon>
        <taxon>Lecanorales</taxon>
        <taxon>Lecanorineae</taxon>
        <taxon>Stereocaulaceae</taxon>
        <taxon>Lepraria</taxon>
    </lineage>
</organism>
<proteinExistence type="predicted"/>
<reference evidence="2 3" key="1">
    <citation type="submission" date="2024-09" db="EMBL/GenBank/DDBJ databases">
        <title>Rethinking Asexuality: The Enigmatic Case of Functional Sexual Genes in Lepraria (Stereocaulaceae).</title>
        <authorList>
            <person name="Doellman M."/>
            <person name="Sun Y."/>
            <person name="Barcenas-Pena A."/>
            <person name="Lumbsch H.T."/>
            <person name="Grewe F."/>
        </authorList>
    </citation>
    <scope>NUCLEOTIDE SEQUENCE [LARGE SCALE GENOMIC DNA]</scope>
    <source>
        <strain evidence="2 3">Grewe 0041</strain>
    </source>
</reference>
<dbReference type="Proteomes" id="UP001590951">
    <property type="component" value="Unassembled WGS sequence"/>
</dbReference>
<gene>
    <name evidence="2" type="ORF">ABVK25_001806</name>
</gene>
<feature type="compositionally biased region" description="Polar residues" evidence="1">
    <location>
        <begin position="18"/>
        <end position="28"/>
    </location>
</feature>
<protein>
    <submittedName>
        <fullName evidence="2">Uncharacterized protein</fullName>
    </submittedName>
</protein>
<keyword evidence="3" id="KW-1185">Reference proteome</keyword>
<sequence>MLSNAAHSPDTSGHRNPPFSTEQPQVSESPGFPFGAQNFYTPYSNFPSTDDESFPATIFANGSTNEDLGYFDAPIGDTNAEGAAWPPLFDEAGATAGRITLIDVLSNDGTERTLAFSLQT</sequence>
<name>A0ABR4BKI2_9LECA</name>
<evidence type="ECO:0000313" key="2">
    <source>
        <dbReference type="EMBL" id="KAL2058188.1"/>
    </source>
</evidence>
<dbReference type="EMBL" id="JBHFEH010000003">
    <property type="protein sequence ID" value="KAL2058188.1"/>
    <property type="molecule type" value="Genomic_DNA"/>
</dbReference>
<accession>A0ABR4BKI2</accession>
<feature type="compositionally biased region" description="Polar residues" evidence="1">
    <location>
        <begin position="1"/>
        <end position="11"/>
    </location>
</feature>